<organism evidence="3 4">
    <name type="scientific">Porphyra umbilicalis</name>
    <name type="common">Purple laver</name>
    <name type="synonym">Red alga</name>
    <dbReference type="NCBI Taxonomy" id="2786"/>
    <lineage>
        <taxon>Eukaryota</taxon>
        <taxon>Rhodophyta</taxon>
        <taxon>Bangiophyceae</taxon>
        <taxon>Bangiales</taxon>
        <taxon>Bangiaceae</taxon>
        <taxon>Porphyra</taxon>
    </lineage>
</organism>
<keyword evidence="2" id="KW-0732">Signal</keyword>
<feature type="region of interest" description="Disordered" evidence="1">
    <location>
        <begin position="44"/>
        <end position="83"/>
    </location>
</feature>
<protein>
    <submittedName>
        <fullName evidence="3">Uncharacterized protein</fullName>
    </submittedName>
</protein>
<sequence length="397" mass="40488">MAGGGGTSAPLLPLPLVSGAWRMLTAATARGTAEKAVVQAEVVGGQGRRRGEGGGSAVRPTGWQRQVGGAAGPRCGRRAGGGGSAVRRVGSAAAVLEAASRRSGAPAVRPPWWRRRVGGAATAVAAALQWCRHRGGRSGSVVRPPSWRWHVGGAAAVVAAAGRRCGGSVARRRCGGSAVRRVGSAAAALAAAGCDPENGRCRRRGGGGGLVRVGGAAAIVAVARQRCGRCGGDGSSVVRRFCGAAVPRCGGSAVRRFRGAAGRWSGRRGGGGRLAMRRVGGAAAMWCRPRGGGGGSVVRTLSWRCRVGGAAVEVVTGAGGGGRCHVQRWYFSARETKRSEGKSSAVAELITSCLLHSSPYTACILNRTRYFVTCAPKNIFAHNHNLCACDDHQDTVF</sequence>
<gene>
    <name evidence="3" type="ORF">BU14_0325s0006</name>
</gene>
<proteinExistence type="predicted"/>
<evidence type="ECO:0000256" key="1">
    <source>
        <dbReference type="SAM" id="MobiDB-lite"/>
    </source>
</evidence>
<feature type="chain" id="PRO_5012733412" evidence="2">
    <location>
        <begin position="20"/>
        <end position="397"/>
    </location>
</feature>
<dbReference type="Proteomes" id="UP000218209">
    <property type="component" value="Unassembled WGS sequence"/>
</dbReference>
<accession>A0A1X6NZ21</accession>
<dbReference type="AlphaFoldDB" id="A0A1X6NZ21"/>
<feature type="signal peptide" evidence="2">
    <location>
        <begin position="1"/>
        <end position="19"/>
    </location>
</feature>
<evidence type="ECO:0000313" key="4">
    <source>
        <dbReference type="Proteomes" id="UP000218209"/>
    </source>
</evidence>
<evidence type="ECO:0000256" key="2">
    <source>
        <dbReference type="SAM" id="SignalP"/>
    </source>
</evidence>
<name>A0A1X6NZ21_PORUM</name>
<reference evidence="3 4" key="1">
    <citation type="submission" date="2017-03" db="EMBL/GenBank/DDBJ databases">
        <title>WGS assembly of Porphyra umbilicalis.</title>
        <authorList>
            <person name="Brawley S.H."/>
            <person name="Blouin N.A."/>
            <person name="Ficko-Blean E."/>
            <person name="Wheeler G.L."/>
            <person name="Lohr M."/>
            <person name="Goodson H.V."/>
            <person name="Jenkins J.W."/>
            <person name="Blaby-Haas C.E."/>
            <person name="Helliwell K.E."/>
            <person name="Chan C."/>
            <person name="Marriage T."/>
            <person name="Bhattacharya D."/>
            <person name="Klein A.S."/>
            <person name="Badis Y."/>
            <person name="Brodie J."/>
            <person name="Cao Y."/>
            <person name="Collen J."/>
            <person name="Dittami S.M."/>
            <person name="Gachon C.M."/>
            <person name="Green B.R."/>
            <person name="Karpowicz S."/>
            <person name="Kim J.W."/>
            <person name="Kudahl U."/>
            <person name="Lin S."/>
            <person name="Michel G."/>
            <person name="Mittag M."/>
            <person name="Olson B.J."/>
            <person name="Pangilinan J."/>
            <person name="Peng Y."/>
            <person name="Qiu H."/>
            <person name="Shu S."/>
            <person name="Singer J.T."/>
            <person name="Smith A.G."/>
            <person name="Sprecher B.N."/>
            <person name="Wagner V."/>
            <person name="Wang W."/>
            <person name="Wang Z.-Y."/>
            <person name="Yan J."/>
            <person name="Yarish C."/>
            <person name="Zoeuner-Riek S."/>
            <person name="Zhuang Y."/>
            <person name="Zou Y."/>
            <person name="Lindquist E.A."/>
            <person name="Grimwood J."/>
            <person name="Barry K."/>
            <person name="Rokhsar D.S."/>
            <person name="Schmutz J."/>
            <person name="Stiller J.W."/>
            <person name="Grossman A.R."/>
            <person name="Prochnik S.E."/>
        </authorList>
    </citation>
    <scope>NUCLEOTIDE SEQUENCE [LARGE SCALE GENOMIC DNA]</scope>
    <source>
        <strain evidence="3">4086291</strain>
    </source>
</reference>
<evidence type="ECO:0000313" key="3">
    <source>
        <dbReference type="EMBL" id="OSX73827.1"/>
    </source>
</evidence>
<dbReference type="EMBL" id="KV918977">
    <property type="protein sequence ID" value="OSX73827.1"/>
    <property type="molecule type" value="Genomic_DNA"/>
</dbReference>
<keyword evidence="4" id="KW-1185">Reference proteome</keyword>